<dbReference type="AlphaFoldDB" id="A0AAV1P4P5"/>
<protein>
    <submittedName>
        <fullName evidence="4">Macrophage mannose receptor 1-like</fullName>
    </submittedName>
</protein>
<evidence type="ECO:0000259" key="3">
    <source>
        <dbReference type="PROSITE" id="PS50041"/>
    </source>
</evidence>
<feature type="domain" description="C-type lectin" evidence="3">
    <location>
        <begin position="134"/>
        <end position="255"/>
    </location>
</feature>
<dbReference type="SUPFAM" id="SSF56436">
    <property type="entry name" value="C-type lectin-like"/>
    <property type="match status" value="3"/>
</dbReference>
<feature type="domain" description="C-type lectin" evidence="3">
    <location>
        <begin position="20"/>
        <end position="139"/>
    </location>
</feature>
<dbReference type="Proteomes" id="UP001314229">
    <property type="component" value="Unassembled WGS sequence"/>
</dbReference>
<keyword evidence="5" id="KW-1185">Reference proteome</keyword>
<evidence type="ECO:0000256" key="2">
    <source>
        <dbReference type="SAM" id="MobiDB-lite"/>
    </source>
</evidence>
<feature type="region of interest" description="Disordered" evidence="2">
    <location>
        <begin position="422"/>
        <end position="447"/>
    </location>
</feature>
<dbReference type="PROSITE" id="PS50041">
    <property type="entry name" value="C_TYPE_LECTIN_2"/>
    <property type="match status" value="3"/>
</dbReference>
<dbReference type="EMBL" id="CAWUFR010000081">
    <property type="protein sequence ID" value="CAK6965269.1"/>
    <property type="molecule type" value="Genomic_DNA"/>
</dbReference>
<dbReference type="SMART" id="SM00034">
    <property type="entry name" value="CLECT"/>
    <property type="match status" value="3"/>
</dbReference>
<evidence type="ECO:0000313" key="4">
    <source>
        <dbReference type="EMBL" id="CAK6965269.1"/>
    </source>
</evidence>
<evidence type="ECO:0000256" key="1">
    <source>
        <dbReference type="ARBA" id="ARBA00023157"/>
    </source>
</evidence>
<dbReference type="PANTHER" id="PTHR45784">
    <property type="entry name" value="C-TYPE LECTIN DOMAIN FAMILY 20 MEMBER A-RELATED"/>
    <property type="match status" value="1"/>
</dbReference>
<dbReference type="InterPro" id="IPR016186">
    <property type="entry name" value="C-type_lectin-like/link_sf"/>
</dbReference>
<evidence type="ECO:0000313" key="5">
    <source>
        <dbReference type="Proteomes" id="UP001314229"/>
    </source>
</evidence>
<proteinExistence type="predicted"/>
<reference evidence="4 5" key="1">
    <citation type="submission" date="2024-01" db="EMBL/GenBank/DDBJ databases">
        <authorList>
            <person name="Alioto T."/>
            <person name="Alioto T."/>
            <person name="Gomez Garrido J."/>
        </authorList>
    </citation>
    <scope>NUCLEOTIDE SEQUENCE [LARGE SCALE GENOMIC DNA]</scope>
</reference>
<name>A0AAV1P4P5_SCOSC</name>
<dbReference type="PROSITE" id="PS00615">
    <property type="entry name" value="C_TYPE_LECTIN_1"/>
    <property type="match status" value="1"/>
</dbReference>
<dbReference type="PANTHER" id="PTHR45784:SF3">
    <property type="entry name" value="C-TYPE LECTIN DOMAIN FAMILY 4 MEMBER K-LIKE-RELATED"/>
    <property type="match status" value="1"/>
</dbReference>
<feature type="domain" description="C-type lectin" evidence="3">
    <location>
        <begin position="266"/>
        <end position="370"/>
    </location>
</feature>
<dbReference type="InterPro" id="IPR001304">
    <property type="entry name" value="C-type_lectin-like"/>
</dbReference>
<organism evidence="4 5">
    <name type="scientific">Scomber scombrus</name>
    <name type="common">Atlantic mackerel</name>
    <name type="synonym">Scomber vernalis</name>
    <dbReference type="NCBI Taxonomy" id="13677"/>
    <lineage>
        <taxon>Eukaryota</taxon>
        <taxon>Metazoa</taxon>
        <taxon>Chordata</taxon>
        <taxon>Craniata</taxon>
        <taxon>Vertebrata</taxon>
        <taxon>Euteleostomi</taxon>
        <taxon>Actinopterygii</taxon>
        <taxon>Neopterygii</taxon>
        <taxon>Teleostei</taxon>
        <taxon>Neoteleostei</taxon>
        <taxon>Acanthomorphata</taxon>
        <taxon>Pelagiaria</taxon>
        <taxon>Scombriformes</taxon>
        <taxon>Scombridae</taxon>
        <taxon>Scomber</taxon>
    </lineage>
</organism>
<keyword evidence="1" id="KW-1015">Disulfide bond</keyword>
<keyword evidence="4" id="KW-0675">Receptor</keyword>
<sequence length="447" mass="51456">MERILLGVFYLSGWFIFSTSGLHQYHYVAEQMTWTEAQTYCREKYTDLATIETMEDKNQLVNTVSSAGNNSLVWIGLYSNIDWRWSDGYRGSGAEFRNWQSGADNEPDFSSGVEFCVCVYSSKGWEDHACSHGHNFICYQGTQLDPQFVYISKSMNWSSAQRYCRENYIDLATVRDDTENQQIQNLKPSGGWAWIGLFRNPDTYWSDGSGSSFTYWDGGSHPLGSLSRFCGAAAVQKSGKWKAKSCEDRLPFVCYSITGTQLDPQFVVIRKDMSWSSAQRYCRENYIDLATVRNDTENQQIQKMIRTWTWIGLFRNPDTYWSDGSNSSFTYWDSGSHPLGSLSRFCAAAVQKSGRWKAKSCEERLPFVCYSIPVKRQVVKLRMKLEDSSVDLNDPAVKAQILKKFQDRLKEQGVSGATLKWREQPDGKVFHEERKEEKKKSRQKTEL</sequence>
<accession>A0AAV1P4P5</accession>
<comment type="caution">
    <text evidence="4">The sequence shown here is derived from an EMBL/GenBank/DDBJ whole genome shotgun (WGS) entry which is preliminary data.</text>
</comment>
<gene>
    <name evidence="4" type="ORF">FSCOSCO3_A023168</name>
</gene>
<dbReference type="InterPro" id="IPR016187">
    <property type="entry name" value="CTDL_fold"/>
</dbReference>
<dbReference type="Pfam" id="PF00059">
    <property type="entry name" value="Lectin_C"/>
    <property type="match status" value="3"/>
</dbReference>
<dbReference type="Gene3D" id="3.10.100.10">
    <property type="entry name" value="Mannose-Binding Protein A, subunit A"/>
    <property type="match status" value="3"/>
</dbReference>
<dbReference type="InterPro" id="IPR018378">
    <property type="entry name" value="C-type_lectin_CS"/>
</dbReference>